<dbReference type="GO" id="GO:0005739">
    <property type="term" value="C:mitochondrion"/>
    <property type="evidence" value="ECO:0007669"/>
    <property type="project" value="UniProtKB-SubCell"/>
</dbReference>
<dbReference type="Proteomes" id="UP001652581">
    <property type="component" value="Chromosome 1"/>
</dbReference>
<sequence>MCALWVVKIVQPLFTKFRLPAGGACAALVPERSARFRRSARGERTAGKMARLGKAAVAAWERYRRWGWPAVSFGVHRGLGALLARKPERAPWWLPACRQKSSVSFLSRPDLPNLAYKRLKGKSPGIIFIPGYISNMNGTKALAIEEFCKSLGHACIRFDYSGLGNSDGNLEECTVGKWRKDVLSVIDELAVGPQILVGSSLGGWLMLHAAIARPQKVVALIGIAAAVDSLVTQFNQLPIETKKEIEMKGVWSMPSKYSEEGVYRVQYSVVKEAEHHCLLHSPIPVSCPVRLLHGMKDDIIPWQTSVQVADRIVSTDVDVILRKHSDHRMKEKADLQLLVYTIDDLIDKLSTVVN</sequence>
<comment type="catalytic activity">
    <reaction evidence="13">
        <text>S-hexadecanoyl-L-cysteinyl-[protein] + H2O = L-cysteinyl-[protein] + hexadecanoate + H(+)</text>
        <dbReference type="Rhea" id="RHEA:19233"/>
        <dbReference type="Rhea" id="RHEA-COMP:10131"/>
        <dbReference type="Rhea" id="RHEA-COMP:11032"/>
        <dbReference type="ChEBI" id="CHEBI:7896"/>
        <dbReference type="ChEBI" id="CHEBI:15377"/>
        <dbReference type="ChEBI" id="CHEBI:15378"/>
        <dbReference type="ChEBI" id="CHEBI:29950"/>
        <dbReference type="ChEBI" id="CHEBI:74151"/>
        <dbReference type="EC" id="3.1.2.22"/>
    </reaction>
    <physiologicalReaction direction="left-to-right" evidence="13">
        <dbReference type="Rhea" id="RHEA:19234"/>
    </physiologicalReaction>
</comment>
<dbReference type="SUPFAM" id="SSF53474">
    <property type="entry name" value="alpha/beta-Hydrolases"/>
    <property type="match status" value="1"/>
</dbReference>
<evidence type="ECO:0000256" key="1">
    <source>
        <dbReference type="ARBA" id="ARBA00004173"/>
    </source>
</evidence>
<dbReference type="RefSeq" id="XP_006217384.3">
    <property type="nucleotide sequence ID" value="XM_006217322.4"/>
</dbReference>
<evidence type="ECO:0000256" key="6">
    <source>
        <dbReference type="ARBA" id="ARBA00023128"/>
    </source>
</evidence>
<evidence type="ECO:0000256" key="9">
    <source>
        <dbReference type="ARBA" id="ARBA00041520"/>
    </source>
</evidence>
<name>A0A6I9IN13_VICPA</name>
<keyword evidence="6" id="KW-0496">Mitochondrion</keyword>
<dbReference type="Gene3D" id="3.40.50.1820">
    <property type="entry name" value="alpha/beta hydrolase"/>
    <property type="match status" value="1"/>
</dbReference>
<gene>
    <name evidence="17" type="primary">ABHD10</name>
</gene>
<evidence type="ECO:0000256" key="5">
    <source>
        <dbReference type="ARBA" id="ARBA00022946"/>
    </source>
</evidence>
<comment type="function">
    <text evidence="12">Acts as an acyl-protein thioesterase that hydrolyzes fatty acids from acylated residues in proteins. Regulates the mitochondrial S-depalmitoylation of the nucleophilic active site residue of peroxiredoxin-5/PRDX5, a key antioxidant protein, therefore modulating mitochondrial antioxidant ability. Also catalyzes the deglucuronidation of mycophenolic acid acyl-glucuronide, an active metabolite of the immunosuppressant drug mycophenolate.</text>
</comment>
<keyword evidence="5" id="KW-0809">Transit peptide</keyword>
<evidence type="ECO:0000256" key="4">
    <source>
        <dbReference type="ARBA" id="ARBA00022801"/>
    </source>
</evidence>
<dbReference type="KEGG" id="vpc:102535218"/>
<reference evidence="16" key="1">
    <citation type="submission" date="2025-05" db="UniProtKB">
        <authorList>
            <consortium name="RefSeq"/>
        </authorList>
    </citation>
    <scope>NUCLEOTIDE SEQUENCE [LARGE SCALE GENOMIC DNA]</scope>
</reference>
<accession>A0A6I9IN13</accession>
<comment type="similarity">
    <text evidence="2">Belongs to the AB hydrolase superfamily.</text>
</comment>
<dbReference type="PANTHER" id="PTHR16138">
    <property type="entry name" value="MYCOPHENOLIC ACID ACYL-GLUCURONIDE ESTERASE, MITOCHONDRIAL"/>
    <property type="match status" value="1"/>
</dbReference>
<feature type="domain" description="AB hydrolase-1" evidence="15">
    <location>
        <begin position="126"/>
        <end position="225"/>
    </location>
</feature>
<proteinExistence type="inferred from homology"/>
<dbReference type="CTD" id="55347"/>
<evidence type="ECO:0000256" key="10">
    <source>
        <dbReference type="ARBA" id="ARBA00042645"/>
    </source>
</evidence>
<dbReference type="PANTHER" id="PTHR16138:SF7">
    <property type="entry name" value="PALMITOYL-PROTEIN THIOESTERASE ABHD10, MITOCHONDRIAL"/>
    <property type="match status" value="1"/>
</dbReference>
<comment type="catalytic activity">
    <reaction evidence="14">
        <text>mycophenolic acid O-acyl-beta-D-glucuronide + H2O = mycophenolate + D-glucuronate + H(+)</text>
        <dbReference type="Rhea" id="RHEA:34179"/>
        <dbReference type="ChEBI" id="CHEBI:15377"/>
        <dbReference type="ChEBI" id="CHEBI:15378"/>
        <dbReference type="ChEBI" id="CHEBI:58720"/>
        <dbReference type="ChEBI" id="CHEBI:62932"/>
        <dbReference type="ChEBI" id="CHEBI:66982"/>
        <dbReference type="EC" id="3.1.1.93"/>
    </reaction>
    <physiologicalReaction direction="left-to-right" evidence="14">
        <dbReference type="Rhea" id="RHEA:34180"/>
    </physiologicalReaction>
</comment>
<dbReference type="AlphaFoldDB" id="A0A6I9IN13"/>
<evidence type="ECO:0000259" key="15">
    <source>
        <dbReference type="Pfam" id="PF00561"/>
    </source>
</evidence>
<keyword evidence="4" id="KW-0378">Hydrolase</keyword>
<dbReference type="FunCoup" id="A0A6I9IN13">
    <property type="interactions" value="1343"/>
</dbReference>
<evidence type="ECO:0000313" key="17">
    <source>
        <dbReference type="RefSeq" id="XP_006217384.3"/>
    </source>
</evidence>
<evidence type="ECO:0000256" key="3">
    <source>
        <dbReference type="ARBA" id="ARBA00012423"/>
    </source>
</evidence>
<dbReference type="GO" id="GO:0008474">
    <property type="term" value="F:palmitoyl-(protein) hydrolase activity"/>
    <property type="evidence" value="ECO:0007669"/>
    <property type="project" value="UniProtKB-EC"/>
</dbReference>
<dbReference type="Pfam" id="PF00561">
    <property type="entry name" value="Abhydrolase_1"/>
    <property type="match status" value="1"/>
</dbReference>
<dbReference type="InterPro" id="IPR000073">
    <property type="entry name" value="AB_hydrolase_1"/>
</dbReference>
<evidence type="ECO:0000313" key="16">
    <source>
        <dbReference type="Proteomes" id="UP001652581"/>
    </source>
</evidence>
<organism evidence="16 17">
    <name type="scientific">Vicugna pacos</name>
    <name type="common">Alpaca</name>
    <name type="synonym">Lama pacos</name>
    <dbReference type="NCBI Taxonomy" id="30538"/>
    <lineage>
        <taxon>Eukaryota</taxon>
        <taxon>Metazoa</taxon>
        <taxon>Chordata</taxon>
        <taxon>Craniata</taxon>
        <taxon>Vertebrata</taxon>
        <taxon>Euteleostomi</taxon>
        <taxon>Mammalia</taxon>
        <taxon>Eutheria</taxon>
        <taxon>Laurasiatheria</taxon>
        <taxon>Artiodactyla</taxon>
        <taxon>Tylopoda</taxon>
        <taxon>Camelidae</taxon>
        <taxon>Vicugna</taxon>
    </lineage>
</organism>
<evidence type="ECO:0000256" key="14">
    <source>
        <dbReference type="ARBA" id="ARBA00047972"/>
    </source>
</evidence>
<dbReference type="InterPro" id="IPR029058">
    <property type="entry name" value="AB_hydrolase_fold"/>
</dbReference>
<evidence type="ECO:0000256" key="7">
    <source>
        <dbReference type="ARBA" id="ARBA00039132"/>
    </source>
</evidence>
<evidence type="ECO:0000256" key="11">
    <source>
        <dbReference type="ARBA" id="ARBA00042704"/>
    </source>
</evidence>
<evidence type="ECO:0000256" key="12">
    <source>
        <dbReference type="ARBA" id="ARBA00046047"/>
    </source>
</evidence>
<dbReference type="EC" id="3.1.2.22" evidence="3"/>
<comment type="subcellular location">
    <subcellularLocation>
        <location evidence="1">Mitochondrion</location>
    </subcellularLocation>
</comment>
<dbReference type="InterPro" id="IPR052382">
    <property type="entry name" value="ABHD10_acyl-thioesterase"/>
</dbReference>
<evidence type="ECO:0000256" key="13">
    <source>
        <dbReference type="ARBA" id="ARBA00047409"/>
    </source>
</evidence>
<dbReference type="GeneID" id="102535218"/>
<dbReference type="GO" id="GO:0102390">
    <property type="term" value="F:mycophenolic acid acyl-glucuronide esterase activity"/>
    <property type="evidence" value="ECO:0007669"/>
    <property type="project" value="UniProtKB-EC"/>
</dbReference>
<dbReference type="EC" id="3.1.1.93" evidence="7"/>
<dbReference type="GO" id="GO:0004553">
    <property type="term" value="F:hydrolase activity, hydrolyzing O-glycosyl compounds"/>
    <property type="evidence" value="ECO:0007669"/>
    <property type="project" value="TreeGrafter"/>
</dbReference>
<reference evidence="17" key="2">
    <citation type="submission" date="2025-08" db="UniProtKB">
        <authorList>
            <consortium name="RefSeq"/>
        </authorList>
    </citation>
    <scope>IDENTIFICATION</scope>
</reference>
<protein>
    <recommendedName>
        <fullName evidence="8">Palmitoyl-protein thioesterase ABHD10, mitochondrial</fullName>
        <ecNumber evidence="7">3.1.1.93</ecNumber>
        <ecNumber evidence="3">3.1.2.22</ecNumber>
    </recommendedName>
    <alternativeName>
        <fullName evidence="10">Acyl-protein thioesterase ABHD10</fullName>
    </alternativeName>
    <alternativeName>
        <fullName evidence="11">Alpha/beta hydrolase domain-containing protein 10</fullName>
    </alternativeName>
    <alternativeName>
        <fullName evidence="9">Mycophenolic acid acyl-glucuronide esterase, mitochondrial</fullName>
    </alternativeName>
</protein>
<keyword evidence="16" id="KW-1185">Reference proteome</keyword>
<dbReference type="InParanoid" id="A0A6I9IN13"/>
<evidence type="ECO:0000256" key="2">
    <source>
        <dbReference type="ARBA" id="ARBA00008645"/>
    </source>
</evidence>
<evidence type="ECO:0000256" key="8">
    <source>
        <dbReference type="ARBA" id="ARBA00039314"/>
    </source>
</evidence>